<evidence type="ECO:0008006" key="4">
    <source>
        <dbReference type="Google" id="ProtNLM"/>
    </source>
</evidence>
<feature type="compositionally biased region" description="Low complexity" evidence="1">
    <location>
        <begin position="320"/>
        <end position="338"/>
    </location>
</feature>
<dbReference type="EMBL" id="JAPNUD010000127">
    <property type="protein sequence ID" value="MDA0645200.1"/>
    <property type="molecule type" value="Genomic_DNA"/>
</dbReference>
<gene>
    <name evidence="2" type="ORF">OUY24_31620</name>
</gene>
<feature type="compositionally biased region" description="Low complexity" evidence="1">
    <location>
        <begin position="351"/>
        <end position="369"/>
    </location>
</feature>
<evidence type="ECO:0000256" key="1">
    <source>
        <dbReference type="SAM" id="MobiDB-lite"/>
    </source>
</evidence>
<protein>
    <recommendedName>
        <fullName evidence="4">LPXTG cell wall anchor domain-containing protein</fullName>
    </recommendedName>
</protein>
<keyword evidence="3" id="KW-1185">Reference proteome</keyword>
<reference evidence="2 3" key="1">
    <citation type="submission" date="2022-11" db="EMBL/GenBank/DDBJ databases">
        <title>Nonomuraea corallina sp. nov., a new species of the genus Nonomuraea isolated from sea side sediment in Thai sea.</title>
        <authorList>
            <person name="Ngamcharungchit C."/>
            <person name="Matsumoto A."/>
            <person name="Suriyachadkun C."/>
            <person name="Panbangred W."/>
            <person name="Inahashi Y."/>
            <person name="Intra B."/>
        </authorList>
    </citation>
    <scope>NUCLEOTIDE SEQUENCE [LARGE SCALE GENOMIC DNA]</scope>
    <source>
        <strain evidence="2 3">DSM 43553</strain>
    </source>
</reference>
<evidence type="ECO:0000313" key="2">
    <source>
        <dbReference type="EMBL" id="MDA0645200.1"/>
    </source>
</evidence>
<proteinExistence type="predicted"/>
<feature type="compositionally biased region" description="Polar residues" evidence="1">
    <location>
        <begin position="280"/>
        <end position="290"/>
    </location>
</feature>
<evidence type="ECO:0000313" key="3">
    <source>
        <dbReference type="Proteomes" id="UP001212498"/>
    </source>
</evidence>
<dbReference type="RefSeq" id="WP_271278935.1">
    <property type="nucleotide sequence ID" value="NZ_BAABFD010000022.1"/>
</dbReference>
<dbReference type="Gene3D" id="2.60.120.260">
    <property type="entry name" value="Galactose-binding domain-like"/>
    <property type="match status" value="1"/>
</dbReference>
<dbReference type="Proteomes" id="UP001212498">
    <property type="component" value="Unassembled WGS sequence"/>
</dbReference>
<feature type="region of interest" description="Disordered" evidence="1">
    <location>
        <begin position="280"/>
        <end position="369"/>
    </location>
</feature>
<sequence length="431" mass="46180">MPAEAQTFNLVVDYSCTNGVAGSAPVTLRARVQIPTTMQTGSMLSLGWTVEYTGTRRFMSPDYFPAGAKVSLVGNVKLEGAWNGVLQPRGVEEQGDLQPNMRLEVPEGMSSEAHMTEEGVIQLTPQGLTVDFVPPEGEEIVNDDEVSRITYKGGWYHQGSLPMQYGDYGRDLHTTANRTDEAVIKFHGTGFEVIGRRMPDVGRIRVIIDDDQSAIVDTSKTESGEPTNVIEGNSTLWRRDDLPYGFHRLAVRALDDGKDVHLDAFKLLTADLINPPTLHRSTCTITNNPGTVEINVGGASPDPTDTHDPDPTDTNDPDPTDTGTPTVTPTTTPTTTPPGHHDLPNDGGRHVSVVVPGSTTTPTPSANPTVTNYKAQVVATPTGGVDTGEAPEREAGSHGLLLSGSLLLMGSVTGGLLMRRRRAEHAGGMDR</sequence>
<name>A0ABT4T7U7_9ACTN</name>
<organism evidence="2 3">
    <name type="scientific">Nonomuraea ferruginea</name>
    <dbReference type="NCBI Taxonomy" id="46174"/>
    <lineage>
        <taxon>Bacteria</taxon>
        <taxon>Bacillati</taxon>
        <taxon>Actinomycetota</taxon>
        <taxon>Actinomycetes</taxon>
        <taxon>Streptosporangiales</taxon>
        <taxon>Streptosporangiaceae</taxon>
        <taxon>Nonomuraea</taxon>
    </lineage>
</organism>
<accession>A0ABT4T7U7</accession>
<feature type="compositionally biased region" description="Basic and acidic residues" evidence="1">
    <location>
        <begin position="339"/>
        <end position="349"/>
    </location>
</feature>
<comment type="caution">
    <text evidence="2">The sequence shown here is derived from an EMBL/GenBank/DDBJ whole genome shotgun (WGS) entry which is preliminary data.</text>
</comment>